<reference evidence="4 5" key="1">
    <citation type="journal article" date="2018" name="Nat. Ecol. Evol.">
        <title>Pezizomycetes genomes reveal the molecular basis of ectomycorrhizal truffle lifestyle.</title>
        <authorList>
            <person name="Murat C."/>
            <person name="Payen T."/>
            <person name="Noel B."/>
            <person name="Kuo A."/>
            <person name="Morin E."/>
            <person name="Chen J."/>
            <person name="Kohler A."/>
            <person name="Krizsan K."/>
            <person name="Balestrini R."/>
            <person name="Da Silva C."/>
            <person name="Montanini B."/>
            <person name="Hainaut M."/>
            <person name="Levati E."/>
            <person name="Barry K.W."/>
            <person name="Belfiori B."/>
            <person name="Cichocki N."/>
            <person name="Clum A."/>
            <person name="Dockter R.B."/>
            <person name="Fauchery L."/>
            <person name="Guy J."/>
            <person name="Iotti M."/>
            <person name="Le Tacon F."/>
            <person name="Lindquist E.A."/>
            <person name="Lipzen A."/>
            <person name="Malagnac F."/>
            <person name="Mello A."/>
            <person name="Molinier V."/>
            <person name="Miyauchi S."/>
            <person name="Poulain J."/>
            <person name="Riccioni C."/>
            <person name="Rubini A."/>
            <person name="Sitrit Y."/>
            <person name="Splivallo R."/>
            <person name="Traeger S."/>
            <person name="Wang M."/>
            <person name="Zifcakova L."/>
            <person name="Wipf D."/>
            <person name="Zambonelli A."/>
            <person name="Paolocci F."/>
            <person name="Nowrousian M."/>
            <person name="Ottonello S."/>
            <person name="Baldrian P."/>
            <person name="Spatafora J.W."/>
            <person name="Henrissat B."/>
            <person name="Nagy L.G."/>
            <person name="Aury J.M."/>
            <person name="Wincker P."/>
            <person name="Grigoriev I.V."/>
            <person name="Bonfante P."/>
            <person name="Martin F.M."/>
        </authorList>
    </citation>
    <scope>NUCLEOTIDE SEQUENCE [LARGE SCALE GENOMIC DNA]</scope>
    <source>
        <strain evidence="4 5">CCBAS932</strain>
    </source>
</reference>
<gene>
    <name evidence="4" type="ORF">P167DRAFT_505886</name>
</gene>
<evidence type="ECO:0000256" key="3">
    <source>
        <dbReference type="ARBA" id="ARBA00023065"/>
    </source>
</evidence>
<dbReference type="GO" id="GO:0033178">
    <property type="term" value="C:proton-transporting two-sector ATPase complex, catalytic domain"/>
    <property type="evidence" value="ECO:0007669"/>
    <property type="project" value="InterPro"/>
</dbReference>
<dbReference type="Proteomes" id="UP000277580">
    <property type="component" value="Unassembled WGS sequence"/>
</dbReference>
<sequence>MAHALSDDQVAGELKKMVAFIKQEALEKAREIEIKADEEFAIEKSRLVRAETAAIDTQYERKYKQASLSQQIAQSTVKNKTRIKVLSARQALLDGIFEDTRGQLKSICEDHGRYEEVLTNMVLEGLFLMNEPSVELRCRSCDNDIVGRAVEKAKEIYKQMAGEDIAVNVDHDWPLEECISSHGGVWITGSNGKISIDNTLEQRLKLLETEALPSIRTTIFGPNPNRRFYD</sequence>
<dbReference type="HAMAP" id="MF_00311">
    <property type="entry name" value="ATP_synth_E_arch"/>
    <property type="match status" value="1"/>
</dbReference>
<protein>
    <submittedName>
        <fullName evidence="4">Vacuolar ATP synthase subunit E</fullName>
    </submittedName>
</protein>
<name>A0A3N4KUE5_9PEZI</name>
<dbReference type="GO" id="GO:0046961">
    <property type="term" value="F:proton-transporting ATPase activity, rotational mechanism"/>
    <property type="evidence" value="ECO:0007669"/>
    <property type="project" value="InterPro"/>
</dbReference>
<evidence type="ECO:0000313" key="4">
    <source>
        <dbReference type="EMBL" id="RPB13039.1"/>
    </source>
</evidence>
<evidence type="ECO:0000256" key="2">
    <source>
        <dbReference type="ARBA" id="ARBA00022448"/>
    </source>
</evidence>
<keyword evidence="5" id="KW-1185">Reference proteome</keyword>
<dbReference type="Gene3D" id="3.30.2320.30">
    <property type="entry name" value="ATP synthase, E subunit, C-terminal"/>
    <property type="match status" value="1"/>
</dbReference>
<dbReference type="EMBL" id="ML119125">
    <property type="protein sequence ID" value="RPB13039.1"/>
    <property type="molecule type" value="Genomic_DNA"/>
</dbReference>
<dbReference type="OrthoDB" id="10263003at2759"/>
<dbReference type="AlphaFoldDB" id="A0A3N4KUE5"/>
<dbReference type="InterPro" id="IPR038495">
    <property type="entry name" value="ATPase_E_C"/>
</dbReference>
<accession>A0A3N4KUE5</accession>
<organism evidence="4 5">
    <name type="scientific">Morchella conica CCBAS932</name>
    <dbReference type="NCBI Taxonomy" id="1392247"/>
    <lineage>
        <taxon>Eukaryota</taxon>
        <taxon>Fungi</taxon>
        <taxon>Dikarya</taxon>
        <taxon>Ascomycota</taxon>
        <taxon>Pezizomycotina</taxon>
        <taxon>Pezizomycetes</taxon>
        <taxon>Pezizales</taxon>
        <taxon>Morchellaceae</taxon>
        <taxon>Morchella</taxon>
    </lineage>
</organism>
<keyword evidence="3" id="KW-0406">Ion transport</keyword>
<keyword evidence="2" id="KW-0813">Transport</keyword>
<dbReference type="SUPFAM" id="SSF160527">
    <property type="entry name" value="V-type ATPase subunit E-like"/>
    <property type="match status" value="1"/>
</dbReference>
<evidence type="ECO:0000313" key="5">
    <source>
        <dbReference type="Proteomes" id="UP000277580"/>
    </source>
</evidence>
<dbReference type="FunCoup" id="A0A3N4KUE5">
    <property type="interactions" value="717"/>
</dbReference>
<dbReference type="Pfam" id="PF01991">
    <property type="entry name" value="vATP-synt_E"/>
    <property type="match status" value="1"/>
</dbReference>
<evidence type="ECO:0000256" key="1">
    <source>
        <dbReference type="ARBA" id="ARBA00005901"/>
    </source>
</evidence>
<feature type="non-terminal residue" evidence="4">
    <location>
        <position position="230"/>
    </location>
</feature>
<comment type="similarity">
    <text evidence="1">Belongs to the V-ATPase E subunit family.</text>
</comment>
<dbReference type="InterPro" id="IPR002842">
    <property type="entry name" value="ATPase_V1_Esu"/>
</dbReference>
<dbReference type="STRING" id="1392247.A0A3N4KUE5"/>
<dbReference type="InParanoid" id="A0A3N4KUE5"/>
<dbReference type="Gene3D" id="6.10.250.1620">
    <property type="match status" value="1"/>
</dbReference>
<dbReference type="PANTHER" id="PTHR45715">
    <property type="entry name" value="ATPASE H+-TRANSPORTING V1 SUBUNIT E1A-RELATED"/>
    <property type="match status" value="1"/>
</dbReference>
<proteinExistence type="inferred from homology"/>